<dbReference type="OrthoDB" id="2747330at2759"/>
<dbReference type="GO" id="GO:0006508">
    <property type="term" value="P:proteolysis"/>
    <property type="evidence" value="ECO:0007669"/>
    <property type="project" value="UniProtKB-KW"/>
</dbReference>
<dbReference type="InterPro" id="IPR021109">
    <property type="entry name" value="Peptidase_aspartic_dom_sf"/>
</dbReference>
<keyword evidence="3" id="KW-0378">Hydrolase</keyword>
<keyword evidence="3" id="KW-0645">Protease</keyword>
<keyword evidence="8" id="KW-1185">Reference proteome</keyword>
<dbReference type="GO" id="GO:0004190">
    <property type="term" value="F:aspartic-type endopeptidase activity"/>
    <property type="evidence" value="ECO:0007669"/>
    <property type="project" value="UniProtKB-KW"/>
</dbReference>
<dbReference type="Pfam" id="PF14543">
    <property type="entry name" value="TAXi_N"/>
    <property type="match status" value="1"/>
</dbReference>
<dbReference type="InterPro" id="IPR032799">
    <property type="entry name" value="TAXi_C"/>
</dbReference>
<comment type="caution">
    <text evidence="7">The sequence shown here is derived from an EMBL/GenBank/DDBJ whole genome shotgun (WGS) entry which is preliminary data.</text>
</comment>
<dbReference type="PANTHER" id="PTHR13683:SF743">
    <property type="entry name" value="ASPARTIC PROTEINASE-LIKE PROTEIN 1"/>
    <property type="match status" value="1"/>
</dbReference>
<evidence type="ECO:0000313" key="8">
    <source>
        <dbReference type="Proteomes" id="UP000626092"/>
    </source>
</evidence>
<dbReference type="Gene3D" id="2.40.70.10">
    <property type="entry name" value="Acid Proteases"/>
    <property type="match status" value="2"/>
</dbReference>
<evidence type="ECO:0000256" key="2">
    <source>
        <dbReference type="PIRSR" id="PIRSR601461-1"/>
    </source>
</evidence>
<feature type="active site" evidence="2">
    <location>
        <position position="122"/>
    </location>
</feature>
<dbReference type="PRINTS" id="PR00792">
    <property type="entry name" value="PEPSIN"/>
</dbReference>
<evidence type="ECO:0000256" key="5">
    <source>
        <dbReference type="SAM" id="SignalP"/>
    </source>
</evidence>
<dbReference type="InterPro" id="IPR032861">
    <property type="entry name" value="TAXi_N"/>
</dbReference>
<feature type="signal peptide" evidence="5">
    <location>
        <begin position="1"/>
        <end position="22"/>
    </location>
</feature>
<organism evidence="7 8">
    <name type="scientific">Rhododendron simsii</name>
    <name type="common">Sims's rhododendron</name>
    <dbReference type="NCBI Taxonomy" id="118357"/>
    <lineage>
        <taxon>Eukaryota</taxon>
        <taxon>Viridiplantae</taxon>
        <taxon>Streptophyta</taxon>
        <taxon>Embryophyta</taxon>
        <taxon>Tracheophyta</taxon>
        <taxon>Spermatophyta</taxon>
        <taxon>Magnoliopsida</taxon>
        <taxon>eudicotyledons</taxon>
        <taxon>Gunneridae</taxon>
        <taxon>Pentapetalae</taxon>
        <taxon>asterids</taxon>
        <taxon>Ericales</taxon>
        <taxon>Ericaceae</taxon>
        <taxon>Ericoideae</taxon>
        <taxon>Rhodoreae</taxon>
        <taxon>Rhododendron</taxon>
    </lineage>
</organism>
<feature type="active site" evidence="2">
    <location>
        <position position="391"/>
    </location>
</feature>
<dbReference type="PANTHER" id="PTHR13683">
    <property type="entry name" value="ASPARTYL PROTEASES"/>
    <property type="match status" value="1"/>
</dbReference>
<dbReference type="Pfam" id="PF14541">
    <property type="entry name" value="TAXi_C"/>
    <property type="match status" value="1"/>
</dbReference>
<feature type="chain" id="PRO_5032511690" description="Peptidase A1 domain-containing protein" evidence="5">
    <location>
        <begin position="23"/>
        <end position="594"/>
    </location>
</feature>
<dbReference type="AlphaFoldDB" id="A0A834LCM2"/>
<dbReference type="Proteomes" id="UP000626092">
    <property type="component" value="Unassembled WGS sequence"/>
</dbReference>
<reference evidence="7" key="1">
    <citation type="submission" date="2019-11" db="EMBL/GenBank/DDBJ databases">
        <authorList>
            <person name="Liu Y."/>
            <person name="Hou J."/>
            <person name="Li T.-Q."/>
            <person name="Guan C.-H."/>
            <person name="Wu X."/>
            <person name="Wu H.-Z."/>
            <person name="Ling F."/>
            <person name="Zhang R."/>
            <person name="Shi X.-G."/>
            <person name="Ren J.-P."/>
            <person name="Chen E.-F."/>
            <person name="Sun J.-M."/>
        </authorList>
    </citation>
    <scope>NUCLEOTIDE SEQUENCE</scope>
    <source>
        <strain evidence="7">Adult_tree_wgs_1</strain>
        <tissue evidence="7">Leaves</tissue>
    </source>
</reference>
<gene>
    <name evidence="7" type="ORF">RHSIM_Rhsim10G0156400</name>
</gene>
<evidence type="ECO:0000313" key="7">
    <source>
        <dbReference type="EMBL" id="KAF7130155.1"/>
    </source>
</evidence>
<sequence>MSPRRLLGVLAAAFLLTECVAAAATFSSRLVHRFSDEVKALRVSRKGMASSAPWPERRSLEYYRLLASSDLERQKMRVDSKYQLLFPSEGSQTMSLGNDFGWLHYSWIDIGTPSVSFLVALDAGSDLLWVPCNCIQCAPLSASYYSSLSERRNPLPRTMLLCISFSLGMCKMPLDLVLSFARLQNSSAEEVEEPESQCSLVFGASIMQDRDLNEYDPSGSTTSKHLSCGDQLCQLGPNCQSPKQPCPYTVNYFSEDTSSSGFLVEDTLHLAGSGDTSNISVQAPVIIGCGRKQSGGYLDGVAPDGLMGLGLGEVSVLSVLAKSGLVRNSFSLCFDDDDSGRLFFGDRGPAGQHSTPFLPSGGKYITYIVGVKACCVGSSCLDKTSFQALVDSGASFTFLPKEAYEGVVEEFDRQLNASRTSYEGYPWEYCYNSSSQGMPKTPPVALQFAVNNSFVVHDPVFIVQGNQGVVGFCLAIQPTNEEIATIGQNFMTGYRMVFDRENLKLGWSRSNCQDLSDASRMPMTPPKTSPPNPLPTTEQQSAPKANATAPAVAGRTPSKSSAASPWHLPSDSRLVLFLLLQLVLLFLHPLASGL</sequence>
<feature type="compositionally biased region" description="Low complexity" evidence="4">
    <location>
        <begin position="542"/>
        <end position="553"/>
    </location>
</feature>
<dbReference type="SUPFAM" id="SSF50630">
    <property type="entry name" value="Acid proteases"/>
    <property type="match status" value="2"/>
</dbReference>
<dbReference type="EMBL" id="WJXA01000010">
    <property type="protein sequence ID" value="KAF7130155.1"/>
    <property type="molecule type" value="Genomic_DNA"/>
</dbReference>
<evidence type="ECO:0000259" key="6">
    <source>
        <dbReference type="PROSITE" id="PS51767"/>
    </source>
</evidence>
<dbReference type="PROSITE" id="PS00141">
    <property type="entry name" value="ASP_PROTEASE"/>
    <property type="match status" value="1"/>
</dbReference>
<accession>A0A834LCM2</accession>
<evidence type="ECO:0000256" key="4">
    <source>
        <dbReference type="SAM" id="MobiDB-lite"/>
    </source>
</evidence>
<dbReference type="PROSITE" id="PS51767">
    <property type="entry name" value="PEPTIDASE_A1"/>
    <property type="match status" value="1"/>
</dbReference>
<protein>
    <recommendedName>
        <fullName evidence="6">Peptidase A1 domain-containing protein</fullName>
    </recommendedName>
</protein>
<evidence type="ECO:0000256" key="1">
    <source>
        <dbReference type="ARBA" id="ARBA00007447"/>
    </source>
</evidence>
<comment type="similarity">
    <text evidence="1 3">Belongs to the peptidase A1 family.</text>
</comment>
<proteinExistence type="inferred from homology"/>
<keyword evidence="3" id="KW-0064">Aspartyl protease</keyword>
<keyword evidence="5" id="KW-0732">Signal</keyword>
<dbReference type="FunFam" id="2.40.70.10:FF:000014">
    <property type="entry name" value="Aspartyl protease family protein 1"/>
    <property type="match status" value="1"/>
</dbReference>
<dbReference type="InterPro" id="IPR001461">
    <property type="entry name" value="Aspartic_peptidase_A1"/>
</dbReference>
<evidence type="ECO:0000256" key="3">
    <source>
        <dbReference type="RuleBase" id="RU000454"/>
    </source>
</evidence>
<name>A0A834LCM2_RHOSS</name>
<feature type="region of interest" description="Disordered" evidence="4">
    <location>
        <begin position="516"/>
        <end position="565"/>
    </location>
</feature>
<feature type="domain" description="Peptidase A1" evidence="6">
    <location>
        <begin position="104"/>
        <end position="508"/>
    </location>
</feature>
<dbReference type="InterPro" id="IPR033121">
    <property type="entry name" value="PEPTIDASE_A1"/>
</dbReference>
<dbReference type="InterPro" id="IPR001969">
    <property type="entry name" value="Aspartic_peptidase_AS"/>
</dbReference>
<feature type="compositionally biased region" description="Pro residues" evidence="4">
    <location>
        <begin position="523"/>
        <end position="534"/>
    </location>
</feature>